<dbReference type="GO" id="GO:0034515">
    <property type="term" value="C:proteasome storage granule"/>
    <property type="evidence" value="ECO:0007669"/>
    <property type="project" value="TreeGrafter"/>
</dbReference>
<dbReference type="InterPro" id="IPR041433">
    <property type="entry name" value="RPN1_C"/>
</dbReference>
<sequence>MSYEKPTQHLEKGETHQGPAILGIAMVAMAEELGLEMAIRSLEHLLQYGEQNIRRAVPLALGLLCISNPKVNVMDTLDRLSHDTDTEVAMAGVISLGLIGAGTNNARIAGMLCNLSSYYYKEASLLFCVRIAQGLVHLGKVLLTLAPYHSERFLLSPDHIREISLCSLLPRFGNAGRPKTITGFQTHSTPVLLAAGDRAELATEKYYILSLASVEFIQD</sequence>
<evidence type="ECO:0000313" key="5">
    <source>
        <dbReference type="Proteomes" id="UP000593564"/>
    </source>
</evidence>
<dbReference type="Proteomes" id="UP000593564">
    <property type="component" value="Unassembled WGS sequence"/>
</dbReference>
<proteinExistence type="predicted"/>
<protein>
    <recommendedName>
        <fullName evidence="3">26S proteasome non-ATPase regulatory subunit RPN1 C-terminal domain-containing protein</fullName>
    </recommendedName>
</protein>
<evidence type="ECO:0000259" key="3">
    <source>
        <dbReference type="Pfam" id="PF18051"/>
    </source>
</evidence>
<evidence type="ECO:0000256" key="2">
    <source>
        <dbReference type="ARBA" id="ARBA00022942"/>
    </source>
</evidence>
<feature type="domain" description="26S proteasome non-ATPase regulatory subunit RPN1 C-terminal" evidence="3">
    <location>
        <begin position="173"/>
        <end position="209"/>
    </location>
</feature>
<reference evidence="4 5" key="2">
    <citation type="submission" date="2020-07" db="EMBL/GenBank/DDBJ databases">
        <title>Genome assembly of wild tea tree DASZ reveals pedigree and selection history of tea varieties.</title>
        <authorList>
            <person name="Zhang W."/>
        </authorList>
    </citation>
    <scope>NUCLEOTIDE SEQUENCE [LARGE SCALE GENOMIC DNA]</scope>
    <source>
        <strain evidence="5">cv. G240</strain>
        <tissue evidence="4">Leaf</tissue>
    </source>
</reference>
<dbReference type="PANTHER" id="PTHR10943:SF1">
    <property type="entry name" value="26S PROTEASOME NON-ATPASE REGULATORY SUBUNIT 2"/>
    <property type="match status" value="1"/>
</dbReference>
<gene>
    <name evidence="4" type="ORF">HYC85_001881</name>
</gene>
<dbReference type="Gene3D" id="1.25.10.10">
    <property type="entry name" value="Leucine-rich Repeat Variant"/>
    <property type="match status" value="1"/>
</dbReference>
<dbReference type="PANTHER" id="PTHR10943">
    <property type="entry name" value="26S PROTEASOME NON-ATPASE REGULATORY SUBUNIT"/>
    <property type="match status" value="1"/>
</dbReference>
<keyword evidence="1" id="KW-0677">Repeat</keyword>
<dbReference type="AlphaFoldDB" id="A0A7J7I6L7"/>
<dbReference type="SUPFAM" id="SSF48371">
    <property type="entry name" value="ARM repeat"/>
    <property type="match status" value="1"/>
</dbReference>
<dbReference type="InterPro" id="IPR016024">
    <property type="entry name" value="ARM-type_fold"/>
</dbReference>
<keyword evidence="2" id="KW-0647">Proteasome</keyword>
<comment type="caution">
    <text evidence="4">The sequence shown here is derived from an EMBL/GenBank/DDBJ whole genome shotgun (WGS) entry which is preliminary data.</text>
</comment>
<reference evidence="5" key="1">
    <citation type="journal article" date="2020" name="Nat. Commun.">
        <title>Genome assembly of wild tea tree DASZ reveals pedigree and selection history of tea varieties.</title>
        <authorList>
            <person name="Zhang W."/>
            <person name="Zhang Y."/>
            <person name="Qiu H."/>
            <person name="Guo Y."/>
            <person name="Wan H."/>
            <person name="Zhang X."/>
            <person name="Scossa F."/>
            <person name="Alseekh S."/>
            <person name="Zhang Q."/>
            <person name="Wang P."/>
            <person name="Xu L."/>
            <person name="Schmidt M.H."/>
            <person name="Jia X."/>
            <person name="Li D."/>
            <person name="Zhu A."/>
            <person name="Guo F."/>
            <person name="Chen W."/>
            <person name="Ni D."/>
            <person name="Usadel B."/>
            <person name="Fernie A.R."/>
            <person name="Wen W."/>
        </authorList>
    </citation>
    <scope>NUCLEOTIDE SEQUENCE [LARGE SCALE GENOMIC DNA]</scope>
    <source>
        <strain evidence="5">cv. G240</strain>
    </source>
</reference>
<dbReference type="GO" id="GO:0008540">
    <property type="term" value="C:proteasome regulatory particle, base subcomplex"/>
    <property type="evidence" value="ECO:0007669"/>
    <property type="project" value="TreeGrafter"/>
</dbReference>
<dbReference type="GO" id="GO:0005634">
    <property type="term" value="C:nucleus"/>
    <property type="evidence" value="ECO:0007669"/>
    <property type="project" value="TreeGrafter"/>
</dbReference>
<keyword evidence="5" id="KW-1185">Reference proteome</keyword>
<dbReference type="InterPro" id="IPR011989">
    <property type="entry name" value="ARM-like"/>
</dbReference>
<organism evidence="4 5">
    <name type="scientific">Camellia sinensis</name>
    <name type="common">Tea plant</name>
    <name type="synonym">Thea sinensis</name>
    <dbReference type="NCBI Taxonomy" id="4442"/>
    <lineage>
        <taxon>Eukaryota</taxon>
        <taxon>Viridiplantae</taxon>
        <taxon>Streptophyta</taxon>
        <taxon>Embryophyta</taxon>
        <taxon>Tracheophyta</taxon>
        <taxon>Spermatophyta</taxon>
        <taxon>Magnoliopsida</taxon>
        <taxon>eudicotyledons</taxon>
        <taxon>Gunneridae</taxon>
        <taxon>Pentapetalae</taxon>
        <taxon>asterids</taxon>
        <taxon>Ericales</taxon>
        <taxon>Theaceae</taxon>
        <taxon>Camellia</taxon>
    </lineage>
</organism>
<dbReference type="GO" id="GO:0043161">
    <property type="term" value="P:proteasome-mediated ubiquitin-dependent protein catabolic process"/>
    <property type="evidence" value="ECO:0007669"/>
    <property type="project" value="TreeGrafter"/>
</dbReference>
<dbReference type="EMBL" id="JACBKZ010000001">
    <property type="protein sequence ID" value="KAF5960672.1"/>
    <property type="molecule type" value="Genomic_DNA"/>
</dbReference>
<evidence type="ECO:0000256" key="1">
    <source>
        <dbReference type="ARBA" id="ARBA00022737"/>
    </source>
</evidence>
<dbReference type="Pfam" id="PF18051">
    <property type="entry name" value="RPN1_C"/>
    <property type="match status" value="1"/>
</dbReference>
<name>A0A7J7I6L7_CAMSI</name>
<accession>A0A7J7I6L7</accession>
<evidence type="ECO:0000313" key="4">
    <source>
        <dbReference type="EMBL" id="KAF5960672.1"/>
    </source>
</evidence>